<proteinExistence type="predicted"/>
<evidence type="ECO:0000313" key="2">
    <source>
        <dbReference type="Proteomes" id="UP001204000"/>
    </source>
</evidence>
<protein>
    <submittedName>
        <fullName evidence="1">Mycothiol system anti-sigma-R factor</fullName>
    </submittedName>
</protein>
<evidence type="ECO:0000313" key="1">
    <source>
        <dbReference type="EMBL" id="MCP1387954.1"/>
    </source>
</evidence>
<reference evidence="1" key="1">
    <citation type="submission" date="2022-05" db="EMBL/GenBank/DDBJ databases">
        <title>Corynebacterium sp. TA-R-1 sp. nov., isolated from human feces.</title>
        <authorList>
            <person name="Shamsuzzaman M."/>
            <person name="Dahal R.H."/>
        </authorList>
    </citation>
    <scope>NUCLEOTIDE SEQUENCE</scope>
    <source>
        <strain evidence="1">TA-R-1</strain>
    </source>
</reference>
<name>A0ABT1G1Q2_9CORY</name>
<dbReference type="RefSeq" id="WP_253577945.1">
    <property type="nucleotide sequence ID" value="NZ_JAMFTQ010000007.1"/>
</dbReference>
<dbReference type="Proteomes" id="UP001204000">
    <property type="component" value="Unassembled WGS sequence"/>
</dbReference>
<organism evidence="1 2">
    <name type="scientific">Corynebacterium stercoris</name>
    <dbReference type="NCBI Taxonomy" id="2943490"/>
    <lineage>
        <taxon>Bacteria</taxon>
        <taxon>Bacillati</taxon>
        <taxon>Actinomycetota</taxon>
        <taxon>Actinomycetes</taxon>
        <taxon>Mycobacteriales</taxon>
        <taxon>Corynebacteriaceae</taxon>
        <taxon>Corynebacterium</taxon>
    </lineage>
</organism>
<dbReference type="EMBL" id="JAMFTQ010000007">
    <property type="protein sequence ID" value="MCP1387954.1"/>
    <property type="molecule type" value="Genomic_DNA"/>
</dbReference>
<sequence length="92" mass="10122">MGAGDCTCGNRGEHSTHQLLCELFDSDTSPARAAEIRAELGACPHCMSKLKSEQDVRGLVRDCCGEAHAPEPLRQRIITSITTVSYTEIRYR</sequence>
<comment type="caution">
    <text evidence="1">The sequence shown here is derived from an EMBL/GenBank/DDBJ whole genome shotgun (WGS) entry which is preliminary data.</text>
</comment>
<gene>
    <name evidence="1" type="ORF">M5J20_07090</name>
</gene>
<keyword evidence="2" id="KW-1185">Reference proteome</keyword>
<accession>A0ABT1G1Q2</accession>